<name>A0A4P6ZH73_9FLAO</name>
<dbReference type="KEGG" id="csal:NBC122_02110"/>
<dbReference type="Proteomes" id="UP000294419">
    <property type="component" value="Chromosome"/>
</dbReference>
<accession>A0A4P6ZH73</accession>
<gene>
    <name evidence="1" type="ORF">NBC122_02110</name>
</gene>
<sequence>MRNLRPGLNGALFILAAEQSRSHQYKKAGVEDGKVAQIML</sequence>
<evidence type="ECO:0000313" key="2">
    <source>
        <dbReference type="Proteomes" id="UP000294419"/>
    </source>
</evidence>
<proteinExistence type="predicted"/>
<dbReference type="EMBL" id="CP037954">
    <property type="protein sequence ID" value="QBO58918.1"/>
    <property type="molecule type" value="Genomic_DNA"/>
</dbReference>
<organism evidence="1 2">
    <name type="scientific">Chryseobacterium salivictor</name>
    <dbReference type="NCBI Taxonomy" id="2547600"/>
    <lineage>
        <taxon>Bacteria</taxon>
        <taxon>Pseudomonadati</taxon>
        <taxon>Bacteroidota</taxon>
        <taxon>Flavobacteriia</taxon>
        <taxon>Flavobacteriales</taxon>
        <taxon>Weeksellaceae</taxon>
        <taxon>Chryseobacterium group</taxon>
        <taxon>Chryseobacterium</taxon>
    </lineage>
</organism>
<reference evidence="1 2" key="1">
    <citation type="submission" date="2019-03" db="EMBL/GenBank/DDBJ databases">
        <authorList>
            <person name="Kim H."/>
            <person name="Yu S.-M."/>
        </authorList>
    </citation>
    <scope>NUCLEOTIDE SEQUENCE [LARGE SCALE GENOMIC DNA]</scope>
    <source>
        <strain evidence="1 2">NBC122</strain>
    </source>
</reference>
<protein>
    <submittedName>
        <fullName evidence="1">Uncharacterized protein</fullName>
    </submittedName>
</protein>
<keyword evidence="2" id="KW-1185">Reference proteome</keyword>
<dbReference type="AlphaFoldDB" id="A0A4P6ZH73"/>
<evidence type="ECO:0000313" key="1">
    <source>
        <dbReference type="EMBL" id="QBO58918.1"/>
    </source>
</evidence>